<organism evidence="1">
    <name type="scientific">viral metagenome</name>
    <dbReference type="NCBI Taxonomy" id="1070528"/>
    <lineage>
        <taxon>unclassified sequences</taxon>
        <taxon>metagenomes</taxon>
        <taxon>organismal metagenomes</taxon>
    </lineage>
</organism>
<evidence type="ECO:0008006" key="2">
    <source>
        <dbReference type="Google" id="ProtNLM"/>
    </source>
</evidence>
<dbReference type="Gene3D" id="1.10.10.60">
    <property type="entry name" value="Homeodomain-like"/>
    <property type="match status" value="1"/>
</dbReference>
<evidence type="ECO:0000313" key="1">
    <source>
        <dbReference type="EMBL" id="QJA94837.1"/>
    </source>
</evidence>
<accession>A0A6M3LHS6</accession>
<protein>
    <recommendedName>
        <fullName evidence="2">Terminase</fullName>
    </recommendedName>
</protein>
<sequence>MSVKAIIDKPSGYTVGRPSSLTPEVRATICKHVAAGNYYVTACQAAGISSSTFRNWIEQGNAEQEAGKTDGIFFAFLQEVKRAEAERELVIVSRLVDAAMPGVKKKVTKPVMVQGLPVFDDDGNIKTVTETTETGGEWLAAATFLERRHPERWARPAPINQNQGGNTYNINIDKAIIDASEKFKAMIATISERTAAPLALPIIDGGTNETKNGDSITDSNL</sequence>
<proteinExistence type="predicted"/>
<gene>
    <name evidence="1" type="ORF">MM415B03722_0011</name>
</gene>
<reference evidence="1" key="1">
    <citation type="submission" date="2020-03" db="EMBL/GenBank/DDBJ databases">
        <title>The deep terrestrial virosphere.</title>
        <authorList>
            <person name="Holmfeldt K."/>
            <person name="Nilsson E."/>
            <person name="Simone D."/>
            <person name="Lopez-Fernandez M."/>
            <person name="Wu X."/>
            <person name="de Brujin I."/>
            <person name="Lundin D."/>
            <person name="Andersson A."/>
            <person name="Bertilsson S."/>
            <person name="Dopson M."/>
        </authorList>
    </citation>
    <scope>NUCLEOTIDE SEQUENCE</scope>
    <source>
        <strain evidence="1">MM415B03722</strain>
    </source>
</reference>
<name>A0A6M3LHS6_9ZZZZ</name>
<dbReference type="EMBL" id="MT143264">
    <property type="protein sequence ID" value="QJA94837.1"/>
    <property type="molecule type" value="Genomic_DNA"/>
</dbReference>
<dbReference type="AlphaFoldDB" id="A0A6M3LHS6"/>